<organism evidence="2 3">
    <name type="scientific">Extibacter muris</name>
    <dbReference type="NCBI Taxonomy" id="1796622"/>
    <lineage>
        <taxon>Bacteria</taxon>
        <taxon>Bacillati</taxon>
        <taxon>Bacillota</taxon>
        <taxon>Clostridia</taxon>
        <taxon>Lachnospirales</taxon>
        <taxon>Lachnospiraceae</taxon>
        <taxon>Extibacter</taxon>
    </lineage>
</organism>
<dbReference type="Pfam" id="PF01547">
    <property type="entry name" value="SBP_bac_1"/>
    <property type="match status" value="1"/>
</dbReference>
<evidence type="ECO:0000256" key="1">
    <source>
        <dbReference type="SAM" id="SignalP"/>
    </source>
</evidence>
<dbReference type="PANTHER" id="PTHR43649:SF12">
    <property type="entry name" value="DIACETYLCHITOBIOSE BINDING PROTEIN DASA"/>
    <property type="match status" value="1"/>
</dbReference>
<dbReference type="EMBL" id="SMMX01000011">
    <property type="protein sequence ID" value="TDA21103.1"/>
    <property type="molecule type" value="Genomic_DNA"/>
</dbReference>
<comment type="caution">
    <text evidence="2">The sequence shown here is derived from an EMBL/GenBank/DDBJ whole genome shotgun (WGS) entry which is preliminary data.</text>
</comment>
<dbReference type="AlphaFoldDB" id="A0A4R4FED6"/>
<dbReference type="Proteomes" id="UP000295710">
    <property type="component" value="Unassembled WGS sequence"/>
</dbReference>
<gene>
    <name evidence="2" type="ORF">E1963_13180</name>
</gene>
<dbReference type="PANTHER" id="PTHR43649">
    <property type="entry name" value="ARABINOSE-BINDING PROTEIN-RELATED"/>
    <property type="match status" value="1"/>
</dbReference>
<keyword evidence="3" id="KW-1185">Reference proteome</keyword>
<feature type="chain" id="PRO_5039092780" evidence="1">
    <location>
        <begin position="20"/>
        <end position="454"/>
    </location>
</feature>
<sequence>MKKRISALLMVLCMCTGLAACAGKQDGKKSEKPSEDEIVVSIATLNNPIVSNLVKLAQEYYDEKGVKLDFAVLPENDLREKATLEASTGGTTYDIYFTGPYEANFWITYGWAENLQPYIDKMTDEQKESLDLDDIFPSMLDSLSDPETGDVYALPFFGEASFFMYNKELLDNAGVTMPENPTWEDIYDIAVAVDDEEAGITGMTMRGAPGWGMSGAPFVTIINAMGGKFYDMDWNATVETDEQRAAWEMYKNILRDAGQDDIITYTYNECISLMNSGKCGIWYDATSNGPNLEADDSLIKGKVGYAPAPSGWLWNWGMNVNPNSSDEKKQAAFDFMVWACSKDYVDLSLEKDPSGASTPSGVRASTYELDAYKDLPYAQPTLDALSDLDFNNPCKDEVPYVGLQYIAIPEFQEAGDKMTESLAAYVTDEITLDEALAATQKAFEQAAEEGGYKK</sequence>
<name>A0A4R4FED6_9FIRM</name>
<evidence type="ECO:0000313" key="2">
    <source>
        <dbReference type="EMBL" id="TDA21103.1"/>
    </source>
</evidence>
<dbReference type="SUPFAM" id="SSF53850">
    <property type="entry name" value="Periplasmic binding protein-like II"/>
    <property type="match status" value="1"/>
</dbReference>
<dbReference type="RefSeq" id="WP_132278692.1">
    <property type="nucleotide sequence ID" value="NZ_JAOBST010000018.1"/>
</dbReference>
<feature type="signal peptide" evidence="1">
    <location>
        <begin position="1"/>
        <end position="19"/>
    </location>
</feature>
<reference evidence="2 3" key="1">
    <citation type="journal article" date="2016" name="Nat. Microbiol.">
        <title>The Mouse Intestinal Bacterial Collection (miBC) provides host-specific insight into cultured diversity and functional potential of the gut microbiota.</title>
        <authorList>
            <person name="Lagkouvardos I."/>
            <person name="Pukall R."/>
            <person name="Abt B."/>
            <person name="Foesel B.U."/>
            <person name="Meier-Kolthoff J.P."/>
            <person name="Kumar N."/>
            <person name="Bresciani A."/>
            <person name="Martinez I."/>
            <person name="Just S."/>
            <person name="Ziegler C."/>
            <person name="Brugiroux S."/>
            <person name="Garzetti D."/>
            <person name="Wenning M."/>
            <person name="Bui T.P."/>
            <person name="Wang J."/>
            <person name="Hugenholtz F."/>
            <person name="Plugge C.M."/>
            <person name="Peterson D.A."/>
            <person name="Hornef M.W."/>
            <person name="Baines J.F."/>
            <person name="Smidt H."/>
            <person name="Walter J."/>
            <person name="Kristiansen K."/>
            <person name="Nielsen H.B."/>
            <person name="Haller D."/>
            <person name="Overmann J."/>
            <person name="Stecher B."/>
            <person name="Clavel T."/>
        </authorList>
    </citation>
    <scope>NUCLEOTIDE SEQUENCE [LARGE SCALE GENOMIC DNA]</scope>
    <source>
        <strain evidence="2 3">DSM 28560</strain>
    </source>
</reference>
<keyword evidence="1" id="KW-0732">Signal</keyword>
<proteinExistence type="predicted"/>
<evidence type="ECO:0000313" key="3">
    <source>
        <dbReference type="Proteomes" id="UP000295710"/>
    </source>
</evidence>
<dbReference type="InterPro" id="IPR006059">
    <property type="entry name" value="SBP"/>
</dbReference>
<protein>
    <submittedName>
        <fullName evidence="2">Extracellular solute-binding protein</fullName>
    </submittedName>
</protein>
<accession>A0A4R4FED6</accession>
<dbReference type="PROSITE" id="PS51257">
    <property type="entry name" value="PROKAR_LIPOPROTEIN"/>
    <property type="match status" value="1"/>
</dbReference>
<dbReference type="InterPro" id="IPR050490">
    <property type="entry name" value="Bact_solute-bd_prot1"/>
</dbReference>
<dbReference type="Gene3D" id="3.40.190.10">
    <property type="entry name" value="Periplasmic binding protein-like II"/>
    <property type="match status" value="2"/>
</dbReference>